<dbReference type="EnsemblMetazoa" id="Aqu2.1.35650_001">
    <property type="protein sequence ID" value="Aqu2.1.35650_001"/>
    <property type="gene ID" value="Aqu2.1.35650"/>
</dbReference>
<dbReference type="InParanoid" id="A0A1X7V5W3"/>
<evidence type="ECO:0000313" key="1">
    <source>
        <dbReference type="EnsemblMetazoa" id="Aqu2.1.35650_001"/>
    </source>
</evidence>
<name>A0A1X7V5W3_AMPQE</name>
<accession>A0A1X7V5W3</accession>
<proteinExistence type="predicted"/>
<sequence length="189" mass="20986">IDTDEFVCPVVAAAPNIHVADACEVPDTPEEADNNLCSKAVDQILNGSLCDDNIADAVTVKSVPDSTFVCTPYETDFCETNASLNRIFIGESEQLVKFIDEINNATCLVRNFLGKLQLHSVEQAGMEELLAFCFIVPVVEAAKSISTPRERERMVVPLFQQLYRWYSFVLELLMHNIEGFFATPLECSA</sequence>
<organism evidence="1">
    <name type="scientific">Amphimedon queenslandica</name>
    <name type="common">Sponge</name>
    <dbReference type="NCBI Taxonomy" id="400682"/>
    <lineage>
        <taxon>Eukaryota</taxon>
        <taxon>Metazoa</taxon>
        <taxon>Porifera</taxon>
        <taxon>Demospongiae</taxon>
        <taxon>Heteroscleromorpha</taxon>
        <taxon>Haplosclerida</taxon>
        <taxon>Niphatidae</taxon>
        <taxon>Amphimedon</taxon>
    </lineage>
</organism>
<reference evidence="1" key="1">
    <citation type="submission" date="2017-05" db="UniProtKB">
        <authorList>
            <consortium name="EnsemblMetazoa"/>
        </authorList>
    </citation>
    <scope>IDENTIFICATION</scope>
</reference>
<dbReference type="AlphaFoldDB" id="A0A1X7V5W3"/>
<protein>
    <submittedName>
        <fullName evidence="1">Uncharacterized protein</fullName>
    </submittedName>
</protein>